<name>A0A1H6G621_9EURY</name>
<evidence type="ECO:0000313" key="3">
    <source>
        <dbReference type="Proteomes" id="UP000199112"/>
    </source>
</evidence>
<dbReference type="Proteomes" id="UP000199112">
    <property type="component" value="Unassembled WGS sequence"/>
</dbReference>
<dbReference type="Pfam" id="PF02627">
    <property type="entry name" value="CMD"/>
    <property type="match status" value="1"/>
</dbReference>
<dbReference type="PANTHER" id="PTHR34846:SF11">
    <property type="entry name" value="4-CARBOXYMUCONOLACTONE DECARBOXYLASE FAMILY PROTEIN (AFU_ORTHOLOGUE AFUA_6G11590)"/>
    <property type="match status" value="1"/>
</dbReference>
<evidence type="ECO:0000313" key="2">
    <source>
        <dbReference type="EMBL" id="SEH17434.1"/>
    </source>
</evidence>
<dbReference type="InterPro" id="IPR003779">
    <property type="entry name" value="CMD-like"/>
</dbReference>
<feature type="domain" description="Carboxymuconolactone decarboxylase-like" evidence="1">
    <location>
        <begin position="40"/>
        <end position="106"/>
    </location>
</feature>
<proteinExistence type="predicted"/>
<dbReference type="AlphaFoldDB" id="A0A1H6G621"/>
<dbReference type="PANTHER" id="PTHR34846">
    <property type="entry name" value="4-CARBOXYMUCONOLACTONE DECARBOXYLASE FAMILY PROTEIN (AFU_ORTHOLOGUE AFUA_6G11590)"/>
    <property type="match status" value="1"/>
</dbReference>
<dbReference type="InterPro" id="IPR029032">
    <property type="entry name" value="AhpD-like"/>
</dbReference>
<accession>A0A1H6G621</accession>
<sequence>MARVSYVRADELESEYEDLVVSSLQPGKAVNVYSAVATNPPVLQGLRQFLGSLWSHSGLSDRQRELVILTAAHEIGVGYEWHQHVNIARNADITDAEIAALARDDREPFAEDEKAIIAYARAVVRGRVTDSLHDAVVEYVGEEATVGAATVAAGYLGLGRVIDALDVDLEDGDDFVGWDPR</sequence>
<organism evidence="2 3">
    <name type="scientific">Natronorubrum sediminis</name>
    <dbReference type="NCBI Taxonomy" id="640943"/>
    <lineage>
        <taxon>Archaea</taxon>
        <taxon>Methanobacteriati</taxon>
        <taxon>Methanobacteriota</taxon>
        <taxon>Stenosarchaea group</taxon>
        <taxon>Halobacteria</taxon>
        <taxon>Halobacteriales</taxon>
        <taxon>Natrialbaceae</taxon>
        <taxon>Natronorubrum</taxon>
    </lineage>
</organism>
<dbReference type="GO" id="GO:0051920">
    <property type="term" value="F:peroxiredoxin activity"/>
    <property type="evidence" value="ECO:0007669"/>
    <property type="project" value="InterPro"/>
</dbReference>
<evidence type="ECO:0000259" key="1">
    <source>
        <dbReference type="Pfam" id="PF02627"/>
    </source>
</evidence>
<dbReference type="Gene3D" id="1.20.1290.10">
    <property type="entry name" value="AhpD-like"/>
    <property type="match status" value="1"/>
</dbReference>
<dbReference type="OrthoDB" id="343109at2157"/>
<protein>
    <submittedName>
        <fullName evidence="2">Carboxymuconolactone decarboxylase family protein</fullName>
    </submittedName>
</protein>
<keyword evidence="3" id="KW-1185">Reference proteome</keyword>
<gene>
    <name evidence="2" type="ORF">SAMN04487967_3171</name>
</gene>
<dbReference type="SUPFAM" id="SSF69118">
    <property type="entry name" value="AhpD-like"/>
    <property type="match status" value="1"/>
</dbReference>
<dbReference type="RefSeq" id="WP_090507939.1">
    <property type="nucleotide sequence ID" value="NZ_FNWL01000004.1"/>
</dbReference>
<reference evidence="3" key="1">
    <citation type="submission" date="2016-10" db="EMBL/GenBank/DDBJ databases">
        <authorList>
            <person name="Varghese N."/>
            <person name="Submissions S."/>
        </authorList>
    </citation>
    <scope>NUCLEOTIDE SEQUENCE [LARGE SCALE GENOMIC DNA]</scope>
    <source>
        <strain evidence="3">CGMCC 1.8981</strain>
    </source>
</reference>
<dbReference type="EMBL" id="FNWL01000004">
    <property type="protein sequence ID" value="SEH17434.1"/>
    <property type="molecule type" value="Genomic_DNA"/>
</dbReference>